<gene>
    <name evidence="2" type="ORF">HK26_13670</name>
</gene>
<accession>A0A252BVC7</accession>
<sequence>MENFACAGIKGSSPLAGQKLAFGLQGEGDFRFAKAGLQHDRNDTAEVVMRADKTQHVSSQTGKTTGKVPFTYHHPVL</sequence>
<feature type="region of interest" description="Disordered" evidence="1">
    <location>
        <begin position="52"/>
        <end position="77"/>
    </location>
</feature>
<name>A0A252BVC7_9PROT</name>
<dbReference type="AlphaFoldDB" id="A0A252BVC7"/>
<dbReference type="EMBL" id="JOPJ01000009">
    <property type="protein sequence ID" value="OUJ12904.1"/>
    <property type="molecule type" value="Genomic_DNA"/>
</dbReference>
<reference evidence="3" key="1">
    <citation type="submission" date="2014-06" db="EMBL/GenBank/DDBJ databases">
        <authorList>
            <person name="Winans N.J."/>
            <person name="Newell P.D."/>
            <person name="Douglas A.E."/>
        </authorList>
    </citation>
    <scope>NUCLEOTIDE SEQUENCE [LARGE SCALE GENOMIC DNA]</scope>
</reference>
<comment type="caution">
    <text evidence="2">The sequence shown here is derived from an EMBL/GenBank/DDBJ whole genome shotgun (WGS) entry which is preliminary data.</text>
</comment>
<evidence type="ECO:0000313" key="2">
    <source>
        <dbReference type="EMBL" id="OUJ12904.1"/>
    </source>
</evidence>
<proteinExistence type="predicted"/>
<organism evidence="2 3">
    <name type="scientific">Acetobacter okinawensis</name>
    <dbReference type="NCBI Taxonomy" id="1076594"/>
    <lineage>
        <taxon>Bacteria</taxon>
        <taxon>Pseudomonadati</taxon>
        <taxon>Pseudomonadota</taxon>
        <taxon>Alphaproteobacteria</taxon>
        <taxon>Acetobacterales</taxon>
        <taxon>Acetobacteraceae</taxon>
        <taxon>Acetobacter</taxon>
    </lineage>
</organism>
<keyword evidence="3" id="KW-1185">Reference proteome</keyword>
<protein>
    <submittedName>
        <fullName evidence="2">Uncharacterized protein</fullName>
    </submittedName>
</protein>
<evidence type="ECO:0000313" key="3">
    <source>
        <dbReference type="Proteomes" id="UP000194931"/>
    </source>
</evidence>
<evidence type="ECO:0000256" key="1">
    <source>
        <dbReference type="SAM" id="MobiDB-lite"/>
    </source>
</evidence>
<dbReference type="Proteomes" id="UP000194931">
    <property type="component" value="Unassembled WGS sequence"/>
</dbReference>